<evidence type="ECO:0000313" key="4">
    <source>
        <dbReference type="Proteomes" id="UP000028715"/>
    </source>
</evidence>
<dbReference type="eggNOG" id="COG0551">
    <property type="taxonomic scope" value="Bacteria"/>
</dbReference>
<dbReference type="InterPro" id="IPR011528">
    <property type="entry name" value="NERD"/>
</dbReference>
<dbReference type="PROSITE" id="PS50965">
    <property type="entry name" value="NERD"/>
    <property type="match status" value="1"/>
</dbReference>
<reference evidence="3 4" key="1">
    <citation type="submission" date="2014-07" db="EMBL/GenBank/DDBJ databases">
        <title>Genome of Flavobacterium reichenbachii LMG 25512.</title>
        <authorList>
            <person name="Stropko S.J."/>
            <person name="Pipes S.E."/>
            <person name="Newman J.D."/>
        </authorList>
    </citation>
    <scope>NUCLEOTIDE SEQUENCE [LARGE SCALE GENOMIC DNA]</scope>
    <source>
        <strain evidence="3 4">LMG 25512</strain>
    </source>
</reference>
<name>A0A085ZMV6_9FLAO</name>
<evidence type="ECO:0000259" key="2">
    <source>
        <dbReference type="PROSITE" id="PS50965"/>
    </source>
</evidence>
<feature type="domain" description="NERD" evidence="2">
    <location>
        <begin position="187"/>
        <end position="297"/>
    </location>
</feature>
<gene>
    <name evidence="3" type="ORF">IW19_09665</name>
</gene>
<dbReference type="OrthoDB" id="9813328at2"/>
<evidence type="ECO:0000256" key="1">
    <source>
        <dbReference type="SAM" id="Coils"/>
    </source>
</evidence>
<feature type="coiled-coil region" evidence="1">
    <location>
        <begin position="73"/>
        <end position="100"/>
    </location>
</feature>
<accession>A0A085ZMV6</accession>
<sequence>MCRVYNTIGCLNTIQFKLVKNDIDDFNSLDELISFKKNYDNNEQKIISDHNLIIQEEKIFLENEISELDILIQKRIAELRKKLRENLDQLNLQIENLPETNSKIIPTIKEYWTNLLICLRFWFLQIISSFRITLFKFQAKKLLSKKKKRLKYISTNFQNAVYKSSFKDLKKFEIKKETIENLNNTIYGAIGEQKVEDLLKKLPENYTLINDFCYTFEKPLNHNGDYIKSIQIDHLLISPSGIFLIETKNWSTHSINNTNLRSPVQQILRTNFALFRILADKTSKSSWNFARQHWGNRKIPIKNIVVFTNNVPRE</sequence>
<keyword evidence="4" id="KW-1185">Reference proteome</keyword>
<dbReference type="STRING" id="362418.IW19_09665"/>
<protein>
    <recommendedName>
        <fullName evidence="2">NERD domain-containing protein</fullName>
    </recommendedName>
</protein>
<dbReference type="RefSeq" id="WP_035683479.1">
    <property type="nucleotide sequence ID" value="NZ_JPRL01000001.1"/>
</dbReference>
<dbReference type="Pfam" id="PF08378">
    <property type="entry name" value="NERD"/>
    <property type="match status" value="1"/>
</dbReference>
<dbReference type="Proteomes" id="UP000028715">
    <property type="component" value="Unassembled WGS sequence"/>
</dbReference>
<proteinExistence type="predicted"/>
<evidence type="ECO:0000313" key="3">
    <source>
        <dbReference type="EMBL" id="KFF05770.1"/>
    </source>
</evidence>
<comment type="caution">
    <text evidence="3">The sequence shown here is derived from an EMBL/GenBank/DDBJ whole genome shotgun (WGS) entry which is preliminary data.</text>
</comment>
<dbReference type="AlphaFoldDB" id="A0A085ZMV6"/>
<organism evidence="3 4">
    <name type="scientific">Flavobacterium reichenbachii</name>
    <dbReference type="NCBI Taxonomy" id="362418"/>
    <lineage>
        <taxon>Bacteria</taxon>
        <taxon>Pseudomonadati</taxon>
        <taxon>Bacteroidota</taxon>
        <taxon>Flavobacteriia</taxon>
        <taxon>Flavobacteriales</taxon>
        <taxon>Flavobacteriaceae</taxon>
        <taxon>Flavobacterium</taxon>
    </lineage>
</organism>
<dbReference type="EMBL" id="JPRL01000001">
    <property type="protein sequence ID" value="KFF05770.1"/>
    <property type="molecule type" value="Genomic_DNA"/>
</dbReference>
<keyword evidence="1" id="KW-0175">Coiled coil</keyword>